<feature type="region of interest" description="Disordered" evidence="1">
    <location>
        <begin position="103"/>
        <end position="451"/>
    </location>
</feature>
<organism evidence="2 3">
    <name type="scientific">Moniliophthora roreri</name>
    <name type="common">Frosty pod rot fungus</name>
    <name type="synonym">Monilia roreri</name>
    <dbReference type="NCBI Taxonomy" id="221103"/>
    <lineage>
        <taxon>Eukaryota</taxon>
        <taxon>Fungi</taxon>
        <taxon>Dikarya</taxon>
        <taxon>Basidiomycota</taxon>
        <taxon>Agaricomycotina</taxon>
        <taxon>Agaricomycetes</taxon>
        <taxon>Agaricomycetidae</taxon>
        <taxon>Agaricales</taxon>
        <taxon>Marasmiineae</taxon>
        <taxon>Marasmiaceae</taxon>
        <taxon>Moniliophthora</taxon>
    </lineage>
</organism>
<feature type="compositionally biased region" description="Low complexity" evidence="1">
    <location>
        <begin position="324"/>
        <end position="333"/>
    </location>
</feature>
<comment type="caution">
    <text evidence="2">The sequence shown here is derived from an EMBL/GenBank/DDBJ whole genome shotgun (WGS) entry which is preliminary data.</text>
</comment>
<sequence>MGRWTQYDEDEYRLPPGVKRTGYDADTGVYFFSNGTKTLPHARYTIDSGGSSTQRLRDEDLESVTDCFEDAEPYAPTKFPRVVQLITNARDATQGVVQKLTHIGSRSLPERSNSSHQAPLSKEVPSRKSDAEKSPPTPMPQKAGARSSPQTRPRSQTSLEVSAPSPLARKPQKQDHGLLRPKSTPPDHQKPVAHTPSGQRTDGLSRSASTPYPRRKTATHTASGQDADGLSRSTSTPPNRSHLRQQALPQKVQGTSEKVDTSGLSRSKSLPAKATSPARPSTPKPRDAATVINRKSTPASVEKSAPVVAHSTSTSNDKLKRGQPATANKSTAPSPSPSPSRPASPFPATSLSSTRSPSAHHRSRSQSSAVPKRAFATAESSGSSHHQRRATVQSHSVTFEPPSRSRTLATALADTKPESSSRRRQAPIPIPTGHKETQGRILADILAGKSL</sequence>
<feature type="compositionally biased region" description="Polar residues" evidence="1">
    <location>
        <begin position="196"/>
        <end position="210"/>
    </location>
</feature>
<feature type="compositionally biased region" description="Low complexity" evidence="1">
    <location>
        <begin position="346"/>
        <end position="357"/>
    </location>
</feature>
<reference evidence="2 3" key="1">
    <citation type="submission" date="2015-12" db="EMBL/GenBank/DDBJ databases">
        <title>Draft genome sequence of Moniliophthora roreri, the causal agent of frosty pod rot of cacao.</title>
        <authorList>
            <person name="Aime M.C."/>
            <person name="Diaz-Valderrama J.R."/>
            <person name="Kijpornyongpan T."/>
            <person name="Phillips-Mora W."/>
        </authorList>
    </citation>
    <scope>NUCLEOTIDE SEQUENCE [LARGE SCALE GENOMIC DNA]</scope>
    <source>
        <strain evidence="2 3">MCA 2952</strain>
    </source>
</reference>
<feature type="compositionally biased region" description="Polar residues" evidence="1">
    <location>
        <begin position="252"/>
        <end position="268"/>
    </location>
</feature>
<dbReference type="EMBL" id="LATX01000668">
    <property type="protein sequence ID" value="KTB45550.1"/>
    <property type="molecule type" value="Genomic_DNA"/>
</dbReference>
<feature type="compositionally biased region" description="Pro residues" evidence="1">
    <location>
        <begin position="334"/>
        <end position="345"/>
    </location>
</feature>
<accession>A0A0W0GAG7</accession>
<evidence type="ECO:0000313" key="3">
    <source>
        <dbReference type="Proteomes" id="UP000054988"/>
    </source>
</evidence>
<evidence type="ECO:0008006" key="4">
    <source>
        <dbReference type="Google" id="ProtNLM"/>
    </source>
</evidence>
<evidence type="ECO:0000313" key="2">
    <source>
        <dbReference type="EMBL" id="KTB45550.1"/>
    </source>
</evidence>
<feature type="compositionally biased region" description="Polar residues" evidence="1">
    <location>
        <begin position="378"/>
        <end position="397"/>
    </location>
</feature>
<evidence type="ECO:0000256" key="1">
    <source>
        <dbReference type="SAM" id="MobiDB-lite"/>
    </source>
</evidence>
<feature type="compositionally biased region" description="Polar residues" evidence="1">
    <location>
        <begin position="147"/>
        <end position="160"/>
    </location>
</feature>
<protein>
    <recommendedName>
        <fullName evidence="4">Carbohydrate-binding module family 50 protein</fullName>
    </recommendedName>
</protein>
<proteinExistence type="predicted"/>
<dbReference type="Proteomes" id="UP000054988">
    <property type="component" value="Unassembled WGS sequence"/>
</dbReference>
<dbReference type="AlphaFoldDB" id="A0A0W0GAG7"/>
<gene>
    <name evidence="2" type="ORF">WG66_1897</name>
</gene>
<name>A0A0W0GAG7_MONRR</name>
<feature type="compositionally biased region" description="Basic and acidic residues" evidence="1">
    <location>
        <begin position="124"/>
        <end position="133"/>
    </location>
</feature>